<accession>A0ACB9GMC9</accession>
<evidence type="ECO:0000313" key="2">
    <source>
        <dbReference type="Proteomes" id="UP001056120"/>
    </source>
</evidence>
<reference evidence="2" key="1">
    <citation type="journal article" date="2022" name="Mol. Ecol. Resour.">
        <title>The genomes of chicory, endive, great burdock and yacon provide insights into Asteraceae palaeo-polyploidization history and plant inulin production.</title>
        <authorList>
            <person name="Fan W."/>
            <person name="Wang S."/>
            <person name="Wang H."/>
            <person name="Wang A."/>
            <person name="Jiang F."/>
            <person name="Liu H."/>
            <person name="Zhao H."/>
            <person name="Xu D."/>
            <person name="Zhang Y."/>
        </authorList>
    </citation>
    <scope>NUCLEOTIDE SEQUENCE [LARGE SCALE GENOMIC DNA]</scope>
    <source>
        <strain evidence="2">cv. Yunnan</strain>
    </source>
</reference>
<protein>
    <submittedName>
        <fullName evidence="1">Uncharacterized protein</fullName>
    </submittedName>
</protein>
<dbReference type="EMBL" id="CM042031">
    <property type="protein sequence ID" value="KAI3784246.1"/>
    <property type="molecule type" value="Genomic_DNA"/>
</dbReference>
<dbReference type="Proteomes" id="UP001056120">
    <property type="component" value="Linkage Group LG14"/>
</dbReference>
<keyword evidence="2" id="KW-1185">Reference proteome</keyword>
<evidence type="ECO:0000313" key="1">
    <source>
        <dbReference type="EMBL" id="KAI3784246.1"/>
    </source>
</evidence>
<comment type="caution">
    <text evidence="1">The sequence shown here is derived from an EMBL/GenBank/DDBJ whole genome shotgun (WGS) entry which is preliminary data.</text>
</comment>
<organism evidence="1 2">
    <name type="scientific">Smallanthus sonchifolius</name>
    <dbReference type="NCBI Taxonomy" id="185202"/>
    <lineage>
        <taxon>Eukaryota</taxon>
        <taxon>Viridiplantae</taxon>
        <taxon>Streptophyta</taxon>
        <taxon>Embryophyta</taxon>
        <taxon>Tracheophyta</taxon>
        <taxon>Spermatophyta</taxon>
        <taxon>Magnoliopsida</taxon>
        <taxon>eudicotyledons</taxon>
        <taxon>Gunneridae</taxon>
        <taxon>Pentapetalae</taxon>
        <taxon>asterids</taxon>
        <taxon>campanulids</taxon>
        <taxon>Asterales</taxon>
        <taxon>Asteraceae</taxon>
        <taxon>Asteroideae</taxon>
        <taxon>Heliantheae alliance</taxon>
        <taxon>Millerieae</taxon>
        <taxon>Smallanthus</taxon>
    </lineage>
</organism>
<gene>
    <name evidence="1" type="ORF">L1987_43341</name>
</gene>
<name>A0ACB9GMC9_9ASTR</name>
<reference evidence="1 2" key="2">
    <citation type="journal article" date="2022" name="Mol. Ecol. Resour.">
        <title>The genomes of chicory, endive, great burdock and yacon provide insights into Asteraceae paleo-polyploidization history and plant inulin production.</title>
        <authorList>
            <person name="Fan W."/>
            <person name="Wang S."/>
            <person name="Wang H."/>
            <person name="Wang A."/>
            <person name="Jiang F."/>
            <person name="Liu H."/>
            <person name="Zhao H."/>
            <person name="Xu D."/>
            <person name="Zhang Y."/>
        </authorList>
    </citation>
    <scope>NUCLEOTIDE SEQUENCE [LARGE SCALE GENOMIC DNA]</scope>
    <source>
        <strain evidence="2">cv. Yunnan</strain>
        <tissue evidence="1">Leaves</tissue>
    </source>
</reference>
<proteinExistence type="predicted"/>
<sequence>MSRVPPCPFLPSHIDARHRLVLTVFSRDKKDDKPPSDDECGGSGNGSSSTSDSIYDDDAPSKKDYQKIEYETKQDYVEAEGTVFGKLDELVDDDKTFRPSF</sequence>